<reference evidence="2 3" key="1">
    <citation type="submission" date="2019-12" db="EMBL/GenBank/DDBJ databases">
        <title>Whole genome shotgun sequence of Streptomyces tubercidicus NBRC 13090.</title>
        <authorList>
            <person name="Ichikawa N."/>
            <person name="Kimura A."/>
            <person name="Kitahashi Y."/>
            <person name="Komaki H."/>
            <person name="Tamura T."/>
        </authorList>
    </citation>
    <scope>NUCLEOTIDE SEQUENCE [LARGE SCALE GENOMIC DNA]</scope>
    <source>
        <strain evidence="2 3">NBRC 13090</strain>
    </source>
</reference>
<protein>
    <submittedName>
        <fullName evidence="2">Uncharacterized protein</fullName>
    </submittedName>
</protein>
<dbReference type="EMBL" id="BLIR01000001">
    <property type="protein sequence ID" value="GFE39599.1"/>
    <property type="molecule type" value="Genomic_DNA"/>
</dbReference>
<comment type="caution">
    <text evidence="2">The sequence shown here is derived from an EMBL/GenBank/DDBJ whole genome shotgun (WGS) entry which is preliminary data.</text>
</comment>
<proteinExistence type="predicted"/>
<dbReference type="AlphaFoldDB" id="A0A640UUW1"/>
<feature type="region of interest" description="Disordered" evidence="1">
    <location>
        <begin position="25"/>
        <end position="69"/>
    </location>
</feature>
<accession>A0A640UUW1</accession>
<gene>
    <name evidence="2" type="ORF">Stube_42720</name>
</gene>
<organism evidence="2 3">
    <name type="scientific">Streptomyces tubercidicus</name>
    <dbReference type="NCBI Taxonomy" id="47759"/>
    <lineage>
        <taxon>Bacteria</taxon>
        <taxon>Bacillati</taxon>
        <taxon>Actinomycetota</taxon>
        <taxon>Actinomycetes</taxon>
        <taxon>Kitasatosporales</taxon>
        <taxon>Streptomycetaceae</taxon>
        <taxon>Streptomyces</taxon>
    </lineage>
</organism>
<sequence length="69" mass="7130">MSVALPGASAAPRAALMRGAPWHWPTMAASWPQGSPSESLHLGPSGGGHVPGREPEEEIAAENKAQYKG</sequence>
<evidence type="ECO:0000313" key="3">
    <source>
        <dbReference type="Proteomes" id="UP000431826"/>
    </source>
</evidence>
<dbReference type="Proteomes" id="UP000431826">
    <property type="component" value="Unassembled WGS sequence"/>
</dbReference>
<evidence type="ECO:0000313" key="2">
    <source>
        <dbReference type="EMBL" id="GFE39599.1"/>
    </source>
</evidence>
<evidence type="ECO:0000256" key="1">
    <source>
        <dbReference type="SAM" id="MobiDB-lite"/>
    </source>
</evidence>
<keyword evidence="3" id="KW-1185">Reference proteome</keyword>
<name>A0A640UUW1_9ACTN</name>